<evidence type="ECO:0000259" key="5">
    <source>
        <dbReference type="PROSITE" id="PS50111"/>
    </source>
</evidence>
<evidence type="ECO:0000259" key="6">
    <source>
        <dbReference type="PROSITE" id="PS50885"/>
    </source>
</evidence>
<dbReference type="PROSITE" id="PS50111">
    <property type="entry name" value="CHEMOTAXIS_TRANSDUC_2"/>
    <property type="match status" value="1"/>
</dbReference>
<feature type="domain" description="HAMP" evidence="6">
    <location>
        <begin position="214"/>
        <end position="266"/>
    </location>
</feature>
<dbReference type="GO" id="GO:0016020">
    <property type="term" value="C:membrane"/>
    <property type="evidence" value="ECO:0007669"/>
    <property type="project" value="InterPro"/>
</dbReference>
<proteinExistence type="inferred from homology"/>
<dbReference type="SMART" id="SM00283">
    <property type="entry name" value="MA"/>
    <property type="match status" value="1"/>
</dbReference>
<dbReference type="SUPFAM" id="SSF58104">
    <property type="entry name" value="Methyl-accepting chemotaxis protein (MCP) signaling domain"/>
    <property type="match status" value="1"/>
</dbReference>
<dbReference type="Gene3D" id="1.20.120.1530">
    <property type="match status" value="1"/>
</dbReference>
<dbReference type="OrthoDB" id="8523at2157"/>
<feature type="domain" description="Methyl-accepting transducer" evidence="5">
    <location>
        <begin position="396"/>
        <end position="632"/>
    </location>
</feature>
<accession>A0A2V2N1F1</accession>
<sequence length="682" mass="74801">MIHIDDLTLRKKLFILVAFSIIVIVIVGVLGVYSTQQANSQMEELYQNKYYHSTVALNTYSEMLSYAIAAYQMSLEPNLTKKKDIITTQVDPKVISYQKLLDEYKSVQMTGDEEQVFNDLKQGSSEYFSAASQINQLRLEGKDDEANAKYSQVAIPPRMKAYGKLQELIQLNNQSAYKSYSDSHSIYESLIVTTIIITIICSILLLFISWFIIRNLTRRCNALFQGMKEIGDGNLSYRINIIGNDEISQIGRSFNTMAERIQADNNEIKRNMEMSKQTNAAIMKTAHDIKCGILDTKIEAQNFDGEYLVTVQNVNDLLDTVTKPVNETLRVAERYAHVDFSARFDESLQVEGDFLVLKEKINQIGIHVGTELGAAIRDVTHEINTLSATSQEVTEHVDQVTTEFTSVMQNSASVSTNAETNLDSVEHVMSAMDELASSVSTIASKVEMVNRISQEANVISSNGISQVAIAEDGIKGIHSAVSDVDTIINEITEQMNEIGNIVEIISDIADQTNLLALNAAIEAARAGDAGKGFAVVANEVKVLAQQSQNSSENIAAIISSFQKQSEHAASAMNLATSEVGKGSKAITDSINNFHSIAGQVRKISDHMTEIADLTEEGTAAAQKITASITEVDSLSREMVTDAKGVVAASERSSSGIHQVSTVVRNLSIIATRINESMSRLNA</sequence>
<keyword evidence="4" id="KW-1133">Transmembrane helix</keyword>
<dbReference type="Pfam" id="PF00015">
    <property type="entry name" value="MCPsignal"/>
    <property type="match status" value="1"/>
</dbReference>
<dbReference type="PANTHER" id="PTHR32089">
    <property type="entry name" value="METHYL-ACCEPTING CHEMOTAXIS PROTEIN MCPB"/>
    <property type="match status" value="1"/>
</dbReference>
<evidence type="ECO:0000256" key="4">
    <source>
        <dbReference type="SAM" id="Phobius"/>
    </source>
</evidence>
<dbReference type="Gene3D" id="1.10.287.950">
    <property type="entry name" value="Methyl-accepting chemotaxis protein"/>
    <property type="match status" value="1"/>
</dbReference>
<keyword evidence="8" id="KW-1185">Reference proteome</keyword>
<dbReference type="EMBL" id="QGMY01000014">
    <property type="protein sequence ID" value="PWR70358.1"/>
    <property type="molecule type" value="Genomic_DNA"/>
</dbReference>
<evidence type="ECO:0008006" key="9">
    <source>
        <dbReference type="Google" id="ProtNLM"/>
    </source>
</evidence>
<keyword evidence="4" id="KW-0812">Transmembrane</keyword>
<keyword evidence="4" id="KW-0472">Membrane</keyword>
<dbReference type="PROSITE" id="PS50885">
    <property type="entry name" value="HAMP"/>
    <property type="match status" value="1"/>
</dbReference>
<name>A0A2V2N1F1_9EURY</name>
<evidence type="ECO:0000256" key="2">
    <source>
        <dbReference type="ARBA" id="ARBA00029447"/>
    </source>
</evidence>
<dbReference type="AlphaFoldDB" id="A0A2V2N1F1"/>
<evidence type="ECO:0000256" key="1">
    <source>
        <dbReference type="ARBA" id="ARBA00023224"/>
    </source>
</evidence>
<evidence type="ECO:0000313" key="7">
    <source>
        <dbReference type="EMBL" id="PWR70358.1"/>
    </source>
</evidence>
<dbReference type="GeneID" id="97547573"/>
<dbReference type="Pfam" id="PF00672">
    <property type="entry name" value="HAMP"/>
    <property type="match status" value="1"/>
</dbReference>
<dbReference type="CDD" id="cd11386">
    <property type="entry name" value="MCP_signal"/>
    <property type="match status" value="1"/>
</dbReference>
<dbReference type="CDD" id="cd06225">
    <property type="entry name" value="HAMP"/>
    <property type="match status" value="1"/>
</dbReference>
<evidence type="ECO:0000256" key="3">
    <source>
        <dbReference type="PROSITE-ProRule" id="PRU00284"/>
    </source>
</evidence>
<comment type="caution">
    <text evidence="7">The sequence shown here is derived from an EMBL/GenBank/DDBJ whole genome shotgun (WGS) entry which is preliminary data.</text>
</comment>
<feature type="transmembrane region" description="Helical" evidence="4">
    <location>
        <begin position="190"/>
        <end position="213"/>
    </location>
</feature>
<protein>
    <recommendedName>
        <fullName evidence="9">Methyl-accepting chemotaxis protein</fullName>
    </recommendedName>
</protein>
<dbReference type="RefSeq" id="WP_109969787.1">
    <property type="nucleotide sequence ID" value="NZ_CP176093.1"/>
</dbReference>
<organism evidence="7 8">
    <name type="scientific">Methanospirillum lacunae</name>
    <dbReference type="NCBI Taxonomy" id="668570"/>
    <lineage>
        <taxon>Archaea</taxon>
        <taxon>Methanobacteriati</taxon>
        <taxon>Methanobacteriota</taxon>
        <taxon>Stenosarchaea group</taxon>
        <taxon>Methanomicrobia</taxon>
        <taxon>Methanomicrobiales</taxon>
        <taxon>Methanospirillaceae</taxon>
        <taxon>Methanospirillum</taxon>
    </lineage>
</organism>
<gene>
    <name evidence="7" type="ORF">DK846_14860</name>
</gene>
<dbReference type="Pfam" id="PF12729">
    <property type="entry name" value="4HB_MCP_1"/>
    <property type="match status" value="1"/>
</dbReference>
<dbReference type="PANTHER" id="PTHR32089:SF112">
    <property type="entry name" value="LYSOZYME-LIKE PROTEIN-RELATED"/>
    <property type="match status" value="1"/>
</dbReference>
<feature type="transmembrane region" description="Helical" evidence="4">
    <location>
        <begin position="13"/>
        <end position="33"/>
    </location>
</feature>
<dbReference type="InterPro" id="IPR004089">
    <property type="entry name" value="MCPsignal_dom"/>
</dbReference>
<dbReference type="Proteomes" id="UP000245657">
    <property type="component" value="Unassembled WGS sequence"/>
</dbReference>
<dbReference type="GO" id="GO:0007165">
    <property type="term" value="P:signal transduction"/>
    <property type="evidence" value="ECO:0007669"/>
    <property type="project" value="UniProtKB-KW"/>
</dbReference>
<reference evidence="7 8" key="1">
    <citation type="submission" date="2018-05" db="EMBL/GenBank/DDBJ databases">
        <title>Draft genome of Methanospirillum lacunae Ki8-1.</title>
        <authorList>
            <person name="Dueholm M.S."/>
            <person name="Nielsen P.H."/>
            <person name="Bakmann L.F."/>
            <person name="Otzen D.E."/>
        </authorList>
    </citation>
    <scope>NUCLEOTIDE SEQUENCE [LARGE SCALE GENOMIC DNA]</scope>
    <source>
        <strain evidence="7 8">Ki8-1</strain>
    </source>
</reference>
<dbReference type="InterPro" id="IPR003660">
    <property type="entry name" value="HAMP_dom"/>
</dbReference>
<evidence type="ECO:0000313" key="8">
    <source>
        <dbReference type="Proteomes" id="UP000245657"/>
    </source>
</evidence>
<comment type="similarity">
    <text evidence="2">Belongs to the methyl-accepting chemotaxis (MCP) protein family.</text>
</comment>
<dbReference type="InterPro" id="IPR024478">
    <property type="entry name" value="HlyB_4HB_MCP"/>
</dbReference>
<dbReference type="SMART" id="SM00304">
    <property type="entry name" value="HAMP"/>
    <property type="match status" value="2"/>
</dbReference>
<keyword evidence="1 3" id="KW-0807">Transducer</keyword>
<dbReference type="Pfam" id="PF18947">
    <property type="entry name" value="HAMP_2"/>
    <property type="match status" value="1"/>
</dbReference>